<feature type="binding site" description="type 1 copper site" evidence="12">
    <location>
        <position position="860"/>
    </location>
    <ligand>
        <name>Cu cation</name>
        <dbReference type="ChEBI" id="CHEBI:23378"/>
        <label>1</label>
    </ligand>
</feature>
<reference evidence="16" key="2">
    <citation type="submission" date="2021-09" db="EMBL/GenBank/DDBJ databases">
        <authorList>
            <person name="Gilroy R."/>
        </authorList>
    </citation>
    <scope>NUCLEOTIDE SEQUENCE</scope>
    <source>
        <strain evidence="16">ChiHjej13B12-14962</strain>
    </source>
</reference>
<feature type="binding site" description="type 1 copper site" evidence="12">
    <location>
        <position position="713"/>
    </location>
    <ligand>
        <name>Cu cation</name>
        <dbReference type="ChEBI" id="CHEBI:23378"/>
        <label>1</label>
    </ligand>
</feature>
<feature type="transmembrane region" description="Helical" evidence="13">
    <location>
        <begin position="98"/>
        <end position="122"/>
    </location>
</feature>
<dbReference type="AlphaFoldDB" id="A0A921FLC2"/>
<sequence>MTTRGAWFMRDIPVVIWLTTAVIVALIHPFFDSSRWLLVHLVALGGFTHSIMVWSLHFTNALLKTPDVESRRTQNIRLILLQLGMLAVFIGVPTTLWWLTILGAALISGVILWHAAMLTYRLRIALPGRFRISVRYYIVAAAFLPVGAALGVLLARGLPGDWHGKLLVAHTMVNLLGWVGLAILGTLVTLWPTMLRTKMADGAERASVRALPILAIGLSLVVASPLVDLTWLGVMGVGLYLVGTGVVYVPIIQAARRKAPHSFPTLSASAALLWLPIALVTLAVKILTDGWATLAQSYGVVTVMFLVGFALQMLFGALSHLVPVVIGGGPRPLKAGIAEINRLGTWRVVTANLAIALCLLPVPSIVRVILSAIALVALALALVFILRAIIVMIRTKRAMDHADDGELPKPEPMATPKVSAPQVIASVAVIALGASLGVGLDPTAAGLGSTPQSPVAQEQVEPTGEVTEIEVTAADMRFSPASVDVPVGNELVIHLTNTDASEVHDLVLDNGVDSGRLAPGESTTIEVGVITEDLEGWCSIVGHRQMGMVFDVNAIGATSADGNEHDHSGVVTPGTGAAAELDFMASWPEDFEGYDPKLEPAPETTIHEYTFEVIEETIEVSPGVEQIRWTFNGDSTGPTLRGNIGDTFRITLVNNGTMGHSIDFHASHLAPDEPMRTIAPGKSLVYEFTADRAGVWMYHCGTAPMTAHIGAGMAGAIIIDPPDLDPVDHEYIITQSELYLGGNGEAIDVDKALAAQADAVMFNGYVNQYIDNPLQVTTGDRVRFWVLNNGPNKPLSFHIIGGQFDTVYKEGTYQLRNGRGPLDPADYDDGGAQALDLMPAQGGFIELDFPEAGHYTMVNHIMADAEHGAKGIVEVTD</sequence>
<dbReference type="PANTHER" id="PTHR11709">
    <property type="entry name" value="MULTI-COPPER OXIDASE"/>
    <property type="match status" value="1"/>
</dbReference>
<evidence type="ECO:0000256" key="11">
    <source>
        <dbReference type="ARBA" id="ARBA00049340"/>
    </source>
</evidence>
<comment type="caution">
    <text evidence="16">The sequence shown here is derived from an EMBL/GenBank/DDBJ whole genome shotgun (WGS) entry which is preliminary data.</text>
</comment>
<comment type="subunit">
    <text evidence="4">Homotrimer.</text>
</comment>
<feature type="transmembrane region" description="Helical" evidence="13">
    <location>
        <begin position="12"/>
        <end position="31"/>
    </location>
</feature>
<evidence type="ECO:0000256" key="1">
    <source>
        <dbReference type="ARBA" id="ARBA00001960"/>
    </source>
</evidence>
<evidence type="ECO:0000256" key="8">
    <source>
        <dbReference type="ARBA" id="ARBA00022737"/>
    </source>
</evidence>
<evidence type="ECO:0000313" key="16">
    <source>
        <dbReference type="EMBL" id="HJF14163.1"/>
    </source>
</evidence>
<keyword evidence="13" id="KW-0472">Membrane</keyword>
<evidence type="ECO:0000256" key="6">
    <source>
        <dbReference type="ARBA" id="ARBA00017290"/>
    </source>
</evidence>
<feature type="binding site" description="type 1 copper site" evidence="12">
    <location>
        <position position="708"/>
    </location>
    <ligand>
        <name>Cu cation</name>
        <dbReference type="ChEBI" id="CHEBI:23378"/>
        <label>1</label>
    </ligand>
</feature>
<keyword evidence="13" id="KW-0812">Transmembrane</keyword>
<feature type="transmembrane region" description="Helical" evidence="13">
    <location>
        <begin position="37"/>
        <end position="63"/>
    </location>
</feature>
<gene>
    <name evidence="16" type="ORF">K8V32_05070</name>
</gene>
<feature type="domain" description="Plastocyanin-like" evidence="14">
    <location>
        <begin position="615"/>
        <end position="722"/>
    </location>
</feature>
<dbReference type="Pfam" id="PF13473">
    <property type="entry name" value="Cupredoxin_1"/>
    <property type="match status" value="1"/>
</dbReference>
<keyword evidence="7 12" id="KW-0479">Metal-binding</keyword>
<dbReference type="InterPro" id="IPR045087">
    <property type="entry name" value="Cu-oxidase_fam"/>
</dbReference>
<dbReference type="InterPro" id="IPR028096">
    <property type="entry name" value="EfeO_Cupredoxin"/>
</dbReference>
<evidence type="ECO:0000259" key="15">
    <source>
        <dbReference type="Pfam" id="PF13473"/>
    </source>
</evidence>
<dbReference type="InterPro" id="IPR011707">
    <property type="entry name" value="Cu-oxidase-like_N"/>
</dbReference>
<evidence type="ECO:0000256" key="9">
    <source>
        <dbReference type="ARBA" id="ARBA00023002"/>
    </source>
</evidence>
<keyword evidence="9" id="KW-0560">Oxidoreductase</keyword>
<proteinExistence type="inferred from homology"/>
<dbReference type="Pfam" id="PF07732">
    <property type="entry name" value="Cu-oxidase_3"/>
    <property type="match status" value="1"/>
</dbReference>
<dbReference type="CDD" id="cd11020">
    <property type="entry name" value="CuRO_1_CuNIR"/>
    <property type="match status" value="1"/>
</dbReference>
<evidence type="ECO:0000256" key="7">
    <source>
        <dbReference type="ARBA" id="ARBA00022723"/>
    </source>
</evidence>
<dbReference type="EC" id="1.7.2.1" evidence="5"/>
<feature type="transmembrane region" description="Helical" evidence="13">
    <location>
        <begin position="206"/>
        <end position="223"/>
    </location>
</feature>
<comment type="cofactor">
    <cofactor evidence="2 12">
        <name>Cu(2+)</name>
        <dbReference type="ChEBI" id="CHEBI:29036"/>
    </cofactor>
</comment>
<feature type="transmembrane region" description="Helical" evidence="13">
    <location>
        <begin position="134"/>
        <end position="155"/>
    </location>
</feature>
<dbReference type="EMBL" id="DYXC01000063">
    <property type="protein sequence ID" value="HJF14163.1"/>
    <property type="molecule type" value="Genomic_DNA"/>
</dbReference>
<evidence type="ECO:0000259" key="14">
    <source>
        <dbReference type="Pfam" id="PF07732"/>
    </source>
</evidence>
<feature type="transmembrane region" description="Helical" evidence="13">
    <location>
        <begin position="175"/>
        <end position="194"/>
    </location>
</feature>
<evidence type="ECO:0000256" key="12">
    <source>
        <dbReference type="PIRSR" id="PIRSR601287-1"/>
    </source>
</evidence>
<evidence type="ECO:0000313" key="17">
    <source>
        <dbReference type="Proteomes" id="UP000703315"/>
    </source>
</evidence>
<reference evidence="16" key="1">
    <citation type="journal article" date="2021" name="PeerJ">
        <title>Extensive microbial diversity within the chicken gut microbiome revealed by metagenomics and culture.</title>
        <authorList>
            <person name="Gilroy R."/>
            <person name="Ravi A."/>
            <person name="Getino M."/>
            <person name="Pursley I."/>
            <person name="Horton D.L."/>
            <person name="Alikhan N.F."/>
            <person name="Baker D."/>
            <person name="Gharbi K."/>
            <person name="Hall N."/>
            <person name="Watson M."/>
            <person name="Adriaenssens E.M."/>
            <person name="Foster-Nyarko E."/>
            <person name="Jarju S."/>
            <person name="Secka A."/>
            <person name="Antonio M."/>
            <person name="Oren A."/>
            <person name="Chaudhuri R.R."/>
            <person name="La Ragione R."/>
            <person name="Hildebrand F."/>
            <person name="Pallen M.J."/>
        </authorList>
    </citation>
    <scope>NUCLEOTIDE SEQUENCE</scope>
    <source>
        <strain evidence="16">ChiHjej13B12-14962</strain>
    </source>
</reference>
<comment type="similarity">
    <text evidence="3">Belongs to the multicopper oxidase family.</text>
</comment>
<feature type="transmembrane region" description="Helical" evidence="13">
    <location>
        <begin position="229"/>
        <end position="251"/>
    </location>
</feature>
<dbReference type="PANTHER" id="PTHR11709:SF394">
    <property type="entry name" value="FI03373P-RELATED"/>
    <property type="match status" value="1"/>
</dbReference>
<dbReference type="InterPro" id="IPR008972">
    <property type="entry name" value="Cupredoxin"/>
</dbReference>
<evidence type="ECO:0000256" key="4">
    <source>
        <dbReference type="ARBA" id="ARBA00011233"/>
    </source>
</evidence>
<feature type="binding site" description="type 1 copper site" evidence="12">
    <location>
        <position position="665"/>
    </location>
    <ligand>
        <name>Cu cation</name>
        <dbReference type="ChEBI" id="CHEBI:23378"/>
        <label>1</label>
    </ligand>
</feature>
<feature type="domain" description="EfeO-type cupredoxin-like" evidence="15">
    <location>
        <begin position="464"/>
        <end position="528"/>
    </location>
</feature>
<dbReference type="GO" id="GO:0050421">
    <property type="term" value="F:nitrite reductase (NO-forming) activity"/>
    <property type="evidence" value="ECO:0007669"/>
    <property type="project" value="UniProtKB-EC"/>
</dbReference>
<dbReference type="GO" id="GO:0005507">
    <property type="term" value="F:copper ion binding"/>
    <property type="evidence" value="ECO:0007669"/>
    <property type="project" value="InterPro"/>
</dbReference>
<evidence type="ECO:0000256" key="10">
    <source>
        <dbReference type="ARBA" id="ARBA00023008"/>
    </source>
</evidence>
<evidence type="ECO:0000256" key="3">
    <source>
        <dbReference type="ARBA" id="ARBA00010609"/>
    </source>
</evidence>
<accession>A0A921FLC2</accession>
<dbReference type="SUPFAM" id="SSF49503">
    <property type="entry name" value="Cupredoxins"/>
    <property type="match status" value="3"/>
</dbReference>
<comment type="cofactor">
    <cofactor evidence="1 12">
        <name>Cu(+)</name>
        <dbReference type="ChEBI" id="CHEBI:49552"/>
    </cofactor>
</comment>
<comment type="catalytic activity">
    <reaction evidence="11">
        <text>nitric oxide + Fe(III)-[cytochrome c] + H2O = Fe(II)-[cytochrome c] + nitrite + 2 H(+)</text>
        <dbReference type="Rhea" id="RHEA:15233"/>
        <dbReference type="Rhea" id="RHEA-COMP:10350"/>
        <dbReference type="Rhea" id="RHEA-COMP:14399"/>
        <dbReference type="ChEBI" id="CHEBI:15377"/>
        <dbReference type="ChEBI" id="CHEBI:15378"/>
        <dbReference type="ChEBI" id="CHEBI:16301"/>
        <dbReference type="ChEBI" id="CHEBI:16480"/>
        <dbReference type="ChEBI" id="CHEBI:29033"/>
        <dbReference type="ChEBI" id="CHEBI:29034"/>
        <dbReference type="EC" id="1.7.2.1"/>
    </reaction>
</comment>
<dbReference type="Proteomes" id="UP000703315">
    <property type="component" value="Unassembled WGS sequence"/>
</dbReference>
<evidence type="ECO:0000256" key="2">
    <source>
        <dbReference type="ARBA" id="ARBA00001973"/>
    </source>
</evidence>
<dbReference type="Gene3D" id="2.60.40.420">
    <property type="entry name" value="Cupredoxins - blue copper proteins"/>
    <property type="match status" value="3"/>
</dbReference>
<name>A0A921FLC2_9MICC</name>
<keyword evidence="13" id="KW-1133">Transmembrane helix</keyword>
<feature type="transmembrane region" description="Helical" evidence="13">
    <location>
        <begin position="298"/>
        <end position="322"/>
    </location>
</feature>
<dbReference type="InterPro" id="IPR001287">
    <property type="entry name" value="NO2-reductase_Cu"/>
</dbReference>
<feature type="binding site" description="type 1 copper site" evidence="12">
    <location>
        <position position="699"/>
    </location>
    <ligand>
        <name>Cu cation</name>
        <dbReference type="ChEBI" id="CHEBI:23378"/>
        <label>1</label>
    </ligand>
</feature>
<feature type="transmembrane region" description="Helical" evidence="13">
    <location>
        <begin position="75"/>
        <end position="92"/>
    </location>
</feature>
<keyword evidence="8" id="KW-0677">Repeat</keyword>
<dbReference type="RefSeq" id="WP_303903849.1">
    <property type="nucleotide sequence ID" value="NZ_DYXC01000063.1"/>
</dbReference>
<keyword evidence="10 12" id="KW-0186">Copper</keyword>
<feature type="binding site" description="type 1 copper site" evidence="12">
    <location>
        <position position="700"/>
    </location>
    <ligand>
        <name>Cu cation</name>
        <dbReference type="ChEBI" id="CHEBI:23378"/>
        <label>1</label>
    </ligand>
</feature>
<organism evidence="16 17">
    <name type="scientific">Enteractinococcus helveticum</name>
    <dbReference type="NCBI Taxonomy" id="1837282"/>
    <lineage>
        <taxon>Bacteria</taxon>
        <taxon>Bacillati</taxon>
        <taxon>Actinomycetota</taxon>
        <taxon>Actinomycetes</taxon>
        <taxon>Micrococcales</taxon>
        <taxon>Micrococcaceae</taxon>
    </lineage>
</organism>
<feature type="transmembrane region" description="Helical" evidence="13">
    <location>
        <begin position="343"/>
        <end position="362"/>
    </location>
</feature>
<evidence type="ECO:0000256" key="13">
    <source>
        <dbReference type="SAM" id="Phobius"/>
    </source>
</evidence>
<dbReference type="CDD" id="cd04208">
    <property type="entry name" value="CuRO_2_CuNIR"/>
    <property type="match status" value="1"/>
</dbReference>
<feature type="transmembrane region" description="Helical" evidence="13">
    <location>
        <begin position="368"/>
        <end position="390"/>
    </location>
</feature>
<evidence type="ECO:0000256" key="5">
    <source>
        <dbReference type="ARBA" id="ARBA00011882"/>
    </source>
</evidence>
<feature type="binding site" description="type 1 copper site" evidence="12">
    <location>
        <position position="660"/>
    </location>
    <ligand>
        <name>Cu cation</name>
        <dbReference type="ChEBI" id="CHEBI:23378"/>
        <label>1</label>
    </ligand>
</feature>
<dbReference type="PRINTS" id="PR00695">
    <property type="entry name" value="CUNO2RDTASE"/>
</dbReference>
<feature type="transmembrane region" description="Helical" evidence="13">
    <location>
        <begin position="263"/>
        <end position="286"/>
    </location>
</feature>
<protein>
    <recommendedName>
        <fullName evidence="6">Copper-containing nitrite reductase</fullName>
        <ecNumber evidence="5">1.7.2.1</ecNumber>
    </recommendedName>
</protein>